<dbReference type="AlphaFoldDB" id="A0A1H9TFL9"/>
<gene>
    <name evidence="1" type="ORF">SAMN05216188_11875</name>
</gene>
<proteinExistence type="predicted"/>
<evidence type="ECO:0000313" key="2">
    <source>
        <dbReference type="Proteomes" id="UP000199352"/>
    </source>
</evidence>
<reference evidence="2" key="1">
    <citation type="submission" date="2016-10" db="EMBL/GenBank/DDBJ databases">
        <authorList>
            <person name="Varghese N."/>
            <person name="Submissions S."/>
        </authorList>
    </citation>
    <scope>NUCLEOTIDE SEQUENCE [LARGE SCALE GENOMIC DNA]</scope>
    <source>
        <strain evidence="2">CGMCC 4.3525</strain>
    </source>
</reference>
<dbReference type="Proteomes" id="UP000199352">
    <property type="component" value="Unassembled WGS sequence"/>
</dbReference>
<name>A0A1H9TFL9_9PSEU</name>
<dbReference type="EMBL" id="FOFR01000018">
    <property type="protein sequence ID" value="SER95629.1"/>
    <property type="molecule type" value="Genomic_DNA"/>
</dbReference>
<sequence>MTPRAFWDRHGDLWELDPAGRNCRLVWASGEHGPRTFSGGWVPLWYARPLLEPLIPAA</sequence>
<evidence type="ECO:0000313" key="1">
    <source>
        <dbReference type="EMBL" id="SER95629.1"/>
    </source>
</evidence>
<organism evidence="1 2">
    <name type="scientific">Lentzea xinjiangensis</name>
    <dbReference type="NCBI Taxonomy" id="402600"/>
    <lineage>
        <taxon>Bacteria</taxon>
        <taxon>Bacillati</taxon>
        <taxon>Actinomycetota</taxon>
        <taxon>Actinomycetes</taxon>
        <taxon>Pseudonocardiales</taxon>
        <taxon>Pseudonocardiaceae</taxon>
        <taxon>Lentzea</taxon>
    </lineage>
</organism>
<accession>A0A1H9TFL9</accession>
<protein>
    <submittedName>
        <fullName evidence="1">Uncharacterized protein</fullName>
    </submittedName>
</protein>
<dbReference type="STRING" id="402600.SAMN05216188_11875"/>
<keyword evidence="2" id="KW-1185">Reference proteome</keyword>
<dbReference type="RefSeq" id="WP_177221482.1">
    <property type="nucleotide sequence ID" value="NZ_FOFR01000018.1"/>
</dbReference>